<proteinExistence type="predicted"/>
<comment type="caution">
    <text evidence="2">The sequence shown here is derived from an EMBL/GenBank/DDBJ whole genome shotgun (WGS) entry which is preliminary data.</text>
</comment>
<keyword evidence="3" id="KW-1185">Reference proteome</keyword>
<reference evidence="2 3" key="1">
    <citation type="journal article" date="2023" name="G3 (Bethesda)">
        <title>A chromosome-level genome assembly of Zasmidium syzygii isolated from banana leaves.</title>
        <authorList>
            <person name="van Westerhoven A.C."/>
            <person name="Mehrabi R."/>
            <person name="Talebi R."/>
            <person name="Steentjes M.B.F."/>
            <person name="Corcolon B."/>
            <person name="Chong P.A."/>
            <person name="Kema G.H.J."/>
            <person name="Seidl M.F."/>
        </authorList>
    </citation>
    <scope>NUCLEOTIDE SEQUENCE [LARGE SCALE GENOMIC DNA]</scope>
    <source>
        <strain evidence="2 3">P124</strain>
    </source>
</reference>
<accession>A0ABR0E633</accession>
<feature type="region of interest" description="Disordered" evidence="1">
    <location>
        <begin position="43"/>
        <end position="88"/>
    </location>
</feature>
<evidence type="ECO:0000256" key="1">
    <source>
        <dbReference type="SAM" id="MobiDB-lite"/>
    </source>
</evidence>
<organism evidence="2 3">
    <name type="scientific">Zasmidium cellare</name>
    <name type="common">Wine cellar mold</name>
    <name type="synonym">Racodium cellare</name>
    <dbReference type="NCBI Taxonomy" id="395010"/>
    <lineage>
        <taxon>Eukaryota</taxon>
        <taxon>Fungi</taxon>
        <taxon>Dikarya</taxon>
        <taxon>Ascomycota</taxon>
        <taxon>Pezizomycotina</taxon>
        <taxon>Dothideomycetes</taxon>
        <taxon>Dothideomycetidae</taxon>
        <taxon>Mycosphaerellales</taxon>
        <taxon>Mycosphaerellaceae</taxon>
        <taxon>Zasmidium</taxon>
    </lineage>
</organism>
<dbReference type="EMBL" id="JAXOVC010000009">
    <property type="protein sequence ID" value="KAK4496894.1"/>
    <property type="molecule type" value="Genomic_DNA"/>
</dbReference>
<name>A0ABR0E633_ZASCE</name>
<protein>
    <submittedName>
        <fullName evidence="2">Uncharacterized protein</fullName>
    </submittedName>
</protein>
<evidence type="ECO:0000313" key="3">
    <source>
        <dbReference type="Proteomes" id="UP001305779"/>
    </source>
</evidence>
<dbReference type="Proteomes" id="UP001305779">
    <property type="component" value="Unassembled WGS sequence"/>
</dbReference>
<evidence type="ECO:0000313" key="2">
    <source>
        <dbReference type="EMBL" id="KAK4496894.1"/>
    </source>
</evidence>
<gene>
    <name evidence="2" type="ORF">PRZ48_011343</name>
</gene>
<sequence length="88" mass="9281">MHKVLRLRNIRRMFAALTVEDPVGNPKSAITREQEEVLPNQAADAALADPGSSSSGGVDGVNAEKQKAGVVAEPVVEDDATTANLEKQ</sequence>